<evidence type="ECO:0000259" key="4">
    <source>
        <dbReference type="PROSITE" id="PS50071"/>
    </source>
</evidence>
<feature type="compositionally biased region" description="Gly residues" evidence="3">
    <location>
        <begin position="1072"/>
        <end position="1081"/>
    </location>
</feature>
<keyword evidence="6" id="KW-1185">Reference proteome</keyword>
<evidence type="ECO:0000256" key="2">
    <source>
        <dbReference type="RuleBase" id="RU000682"/>
    </source>
</evidence>
<accession>A0A0F4Z8D4</accession>
<feature type="compositionally biased region" description="Low complexity" evidence="3">
    <location>
        <begin position="90"/>
        <end position="109"/>
    </location>
</feature>
<dbReference type="InterPro" id="IPR009057">
    <property type="entry name" value="Homeodomain-like_sf"/>
</dbReference>
<comment type="subcellular location">
    <subcellularLocation>
        <location evidence="1 2">Nucleus</location>
    </subcellularLocation>
</comment>
<dbReference type="EMBL" id="LAEV01001982">
    <property type="protein sequence ID" value="KKA26762.1"/>
    <property type="molecule type" value="Genomic_DNA"/>
</dbReference>
<keyword evidence="1 2" id="KW-0539">Nucleus</keyword>
<feature type="region of interest" description="Disordered" evidence="3">
    <location>
        <begin position="1045"/>
        <end position="1093"/>
    </location>
</feature>
<keyword evidence="1 2" id="KW-0371">Homeobox</keyword>
<proteinExistence type="predicted"/>
<dbReference type="Proteomes" id="UP000033483">
    <property type="component" value="Unassembled WGS sequence"/>
</dbReference>
<protein>
    <recommendedName>
        <fullName evidence="4">Homeobox domain-containing protein</fullName>
    </recommendedName>
</protein>
<dbReference type="SUPFAM" id="SSF52821">
    <property type="entry name" value="Rhodanese/Cell cycle control phosphatase"/>
    <property type="match status" value="1"/>
</dbReference>
<dbReference type="SUPFAM" id="SSF46689">
    <property type="entry name" value="Homeodomain-like"/>
    <property type="match status" value="1"/>
</dbReference>
<dbReference type="InterPro" id="IPR036873">
    <property type="entry name" value="Rhodanese-like_dom_sf"/>
</dbReference>
<feature type="compositionally biased region" description="Basic and acidic residues" evidence="3">
    <location>
        <begin position="1053"/>
        <end position="1068"/>
    </location>
</feature>
<feature type="compositionally biased region" description="Low complexity" evidence="3">
    <location>
        <begin position="622"/>
        <end position="634"/>
    </location>
</feature>
<sequence>MSYNRHYYHHSQGLPQEVPQQSRQAPPPSRYQERYHSAYEQQQSPPLLPHHYGQHPQPQYYQPPSHLPQNCYQQPQCPPQPHYIPPPVPGSSSQSQQQQQQQQRPPSESYVTLRSRNPGLETNPAHYEPLPSSPGPRSATHDVGRVAYHIKHVGHFAKTLEESAAKAFPNKGRSTQRYTKVHALLLHWRSDDLFVLPELEDLEKCLKHDYAFDTSIFPIPNENPHLDLMLRIGQLIKDHESPDTLFVVYYGGHARIDDSRQSRWCATRNPDSPWLQWSAIQTLLERSISDVLILLDCCAGAASATFPTSTSITETISASSWDAIAPDPGRYSFTTTLIEVLQAWRGRTFSAAMLHAEVLARLKHPRPILQNGTHREARSTPVHFMMTANHKAPSIEITKLLPTNPSSAIIPTSPPVPSLYSSPQSSHVSVTHSDLAGLGRSQNMSYSDQPTEDVPHVMISLALEDNQDLDLNAWEQWLADFPAMAKYVKVQGAFKSHSNLLLVSMPVMIWDMLPEDCATNFVAFIRSNNLVMKKPQKEAVRVTAPVDHQSQASVSSTLNDDMTLWGDSSTLTPTLRTGISQPEAQPSITTPLEKVRPIGTQRTIPTNTFSSIAQTSSTNGQSPASATSSSKASPEITRKLIYNQHRTMRRTTFAAENVPKPPKFARHVESRLEHYYRATKTPNDADREFIASNLGIDSFDIEAWFHHQREKDTIAQQTSAMELTEEADDGPIMVLPTDLDVLLDICLPGEEVVTIDLRSKAEFAKGHVFKAINLRAPLSFLSKASLEAVDELLDNESRKLFTWKAVPCVVYYADNTCYEWECPAAAQLHSIMRSWGWRGHSFILQGIFADFASTFPKYIVTTPALSAEAAGYIERLSEPVAFPKQASHERSLRLQQHIDKCKSAHFDIVQKSVLQNIDEKRRAVEHNEEILEKEFRMRRTKSSRTSDNEPLMGQGTTITLNARREQLAEYLDRSIARLRQTSNSNELALPSSSSSISSIAIHKAHIAQEISGIHPTLSPQTVEATSQGVGVTALAVMLPVERPHSNSSFVEVSKSEDLAGMAKEESTRKNGRGGGSGGNSISGGFLNKMLRRS</sequence>
<evidence type="ECO:0000256" key="1">
    <source>
        <dbReference type="PROSITE-ProRule" id="PRU00108"/>
    </source>
</evidence>
<dbReference type="Gene3D" id="1.10.10.60">
    <property type="entry name" value="Homeodomain-like"/>
    <property type="match status" value="1"/>
</dbReference>
<feature type="compositionally biased region" description="Low complexity" evidence="3">
    <location>
        <begin position="49"/>
        <end position="75"/>
    </location>
</feature>
<dbReference type="AlphaFoldDB" id="A0A0F4Z8D4"/>
<dbReference type="PROSITE" id="PS50071">
    <property type="entry name" value="HOMEOBOX_2"/>
    <property type="match status" value="1"/>
</dbReference>
<keyword evidence="1 2" id="KW-0238">DNA-binding</keyword>
<dbReference type="Pfam" id="PF00581">
    <property type="entry name" value="Rhodanese"/>
    <property type="match status" value="1"/>
</dbReference>
<feature type="compositionally biased region" description="Polar residues" evidence="3">
    <location>
        <begin position="610"/>
        <end position="621"/>
    </location>
</feature>
<dbReference type="InterPro" id="IPR001356">
    <property type="entry name" value="HD"/>
</dbReference>
<reference evidence="5 6" key="1">
    <citation type="submission" date="2015-03" db="EMBL/GenBank/DDBJ databases">
        <authorList>
            <person name="Radwan O."/>
            <person name="Al-Naeli F.A."/>
            <person name="Rendon G.A."/>
            <person name="Fields C."/>
        </authorList>
    </citation>
    <scope>NUCLEOTIDE SEQUENCE [LARGE SCALE GENOMIC DNA]</scope>
    <source>
        <strain evidence="5">CR-DP1</strain>
    </source>
</reference>
<feature type="compositionally biased region" description="Pro residues" evidence="3">
    <location>
        <begin position="76"/>
        <end position="89"/>
    </location>
</feature>
<comment type="caution">
    <text evidence="5">The sequence shown here is derived from an EMBL/GenBank/DDBJ whole genome shotgun (WGS) entry which is preliminary data.</text>
</comment>
<feature type="DNA-binding region" description="Homeobox" evidence="1">
    <location>
        <begin position="657"/>
        <end position="716"/>
    </location>
</feature>
<dbReference type="GO" id="GO:0003677">
    <property type="term" value="F:DNA binding"/>
    <property type="evidence" value="ECO:0007669"/>
    <property type="project" value="UniProtKB-UniRule"/>
</dbReference>
<feature type="domain" description="Homeobox" evidence="4">
    <location>
        <begin position="655"/>
        <end position="715"/>
    </location>
</feature>
<evidence type="ECO:0000256" key="3">
    <source>
        <dbReference type="SAM" id="MobiDB-lite"/>
    </source>
</evidence>
<feature type="region of interest" description="Disordered" evidence="3">
    <location>
        <begin position="610"/>
        <end position="636"/>
    </location>
</feature>
<dbReference type="Pfam" id="PF00046">
    <property type="entry name" value="Homeodomain"/>
    <property type="match status" value="1"/>
</dbReference>
<evidence type="ECO:0000313" key="5">
    <source>
        <dbReference type="EMBL" id="KKA26762.1"/>
    </source>
</evidence>
<evidence type="ECO:0000313" key="6">
    <source>
        <dbReference type="Proteomes" id="UP000033483"/>
    </source>
</evidence>
<organism evidence="5 6">
    <name type="scientific">Thielaviopsis punctulata</name>
    <dbReference type="NCBI Taxonomy" id="72032"/>
    <lineage>
        <taxon>Eukaryota</taxon>
        <taxon>Fungi</taxon>
        <taxon>Dikarya</taxon>
        <taxon>Ascomycota</taxon>
        <taxon>Pezizomycotina</taxon>
        <taxon>Sordariomycetes</taxon>
        <taxon>Hypocreomycetidae</taxon>
        <taxon>Microascales</taxon>
        <taxon>Ceratocystidaceae</taxon>
        <taxon>Thielaviopsis</taxon>
    </lineage>
</organism>
<dbReference type="OrthoDB" id="4760831at2759"/>
<dbReference type="InterPro" id="IPR001763">
    <property type="entry name" value="Rhodanese-like_dom"/>
</dbReference>
<feature type="region of interest" description="Disordered" evidence="3">
    <location>
        <begin position="1"/>
        <end position="139"/>
    </location>
</feature>
<name>A0A0F4Z8D4_9PEZI</name>
<dbReference type="Gene3D" id="3.40.250.10">
    <property type="entry name" value="Rhodanese-like domain"/>
    <property type="match status" value="1"/>
</dbReference>
<dbReference type="GO" id="GO:0005634">
    <property type="term" value="C:nucleus"/>
    <property type="evidence" value="ECO:0007669"/>
    <property type="project" value="UniProtKB-SubCell"/>
</dbReference>
<gene>
    <name evidence="5" type="ORF">TD95_001703</name>
</gene>